<feature type="compositionally biased region" description="Pro residues" evidence="1">
    <location>
        <begin position="77"/>
        <end position="88"/>
    </location>
</feature>
<accession>A0A8H3DMF1</accession>
<dbReference type="EMBL" id="CAJMWV010007229">
    <property type="protein sequence ID" value="CAE6527722.1"/>
    <property type="molecule type" value="Genomic_DNA"/>
</dbReference>
<evidence type="ECO:0000313" key="2">
    <source>
        <dbReference type="EMBL" id="CAE6527722.1"/>
    </source>
</evidence>
<gene>
    <name evidence="2" type="ORF">RDB_LOCUS153759</name>
</gene>
<comment type="caution">
    <text evidence="2">The sequence shown here is derived from an EMBL/GenBank/DDBJ whole genome shotgun (WGS) entry which is preliminary data.</text>
</comment>
<proteinExistence type="predicted"/>
<name>A0A8H3DMF1_9AGAM</name>
<dbReference type="Proteomes" id="UP000663831">
    <property type="component" value="Unassembled WGS sequence"/>
</dbReference>
<organism evidence="2 3">
    <name type="scientific">Rhizoctonia solani</name>
    <dbReference type="NCBI Taxonomy" id="456999"/>
    <lineage>
        <taxon>Eukaryota</taxon>
        <taxon>Fungi</taxon>
        <taxon>Dikarya</taxon>
        <taxon>Basidiomycota</taxon>
        <taxon>Agaricomycotina</taxon>
        <taxon>Agaricomycetes</taxon>
        <taxon>Cantharellales</taxon>
        <taxon>Ceratobasidiaceae</taxon>
        <taxon>Rhizoctonia</taxon>
    </lineage>
</organism>
<feature type="compositionally biased region" description="Low complexity" evidence="1">
    <location>
        <begin position="41"/>
        <end position="58"/>
    </location>
</feature>
<reference evidence="2" key="1">
    <citation type="submission" date="2021-01" db="EMBL/GenBank/DDBJ databases">
        <authorList>
            <person name="Kaushik A."/>
        </authorList>
    </citation>
    <scope>NUCLEOTIDE SEQUENCE</scope>
    <source>
        <strain evidence="2">AG3-1AP</strain>
    </source>
</reference>
<evidence type="ECO:0000256" key="1">
    <source>
        <dbReference type="SAM" id="MobiDB-lite"/>
    </source>
</evidence>
<feature type="region of interest" description="Disordered" evidence="1">
    <location>
        <begin position="29"/>
        <end position="102"/>
    </location>
</feature>
<sequence>MSSQSPLTGQSKRRVGQILQWAKDAVLCASDSRPPSGNIESLPASRSEPRAPSRSRLAIPTLSPGPTLSAANEPNIPTSPPPAPPSKPMVPEGSRGDIIKHKDSGNDAWKGLISSLHTLESSSGLFPPLKAAVGAVIGCIGVVQRATSNRADQAALAEELQFMVETLNLYSTGLESESKSGSIANLAQYVLSLAS</sequence>
<dbReference type="AlphaFoldDB" id="A0A8H3DMF1"/>
<evidence type="ECO:0000313" key="3">
    <source>
        <dbReference type="Proteomes" id="UP000663831"/>
    </source>
</evidence>
<protein>
    <recommendedName>
        <fullName evidence="4">Vegetative incompatibility protein HET-E-1</fullName>
    </recommendedName>
</protein>
<evidence type="ECO:0008006" key="4">
    <source>
        <dbReference type="Google" id="ProtNLM"/>
    </source>
</evidence>